<keyword evidence="3" id="KW-1185">Reference proteome</keyword>
<sequence>MAEALYPQCSYRIDADFVPVAITAVVPNVLVVNPASGLTDVRMLMDRARAAPGPMSYCSSGSGTSQHIIAEMFLCETGLRMLHIPHRGTAPAMNDLFAGVCPMMFPGMGTSAPQIQGQRLNPLTLTVSRRFVPFPQSRNVTEGRAALHRLGGAPRELFARGNPVLEYVGDQAGFAGGAR</sequence>
<dbReference type="Gene3D" id="3.40.190.150">
    <property type="entry name" value="Bordetella uptake gene, domain 1"/>
    <property type="match status" value="1"/>
</dbReference>
<dbReference type="PANTHER" id="PTHR42928:SF5">
    <property type="entry name" value="BLR1237 PROTEIN"/>
    <property type="match status" value="1"/>
</dbReference>
<dbReference type="Gene3D" id="3.40.190.10">
    <property type="entry name" value="Periplasmic binding protein-like II"/>
    <property type="match status" value="1"/>
</dbReference>
<organism evidence="2 3">
    <name type="scientific">Sabulicella glaciei</name>
    <dbReference type="NCBI Taxonomy" id="2984948"/>
    <lineage>
        <taxon>Bacteria</taxon>
        <taxon>Pseudomonadati</taxon>
        <taxon>Pseudomonadota</taxon>
        <taxon>Alphaproteobacteria</taxon>
        <taxon>Acetobacterales</taxon>
        <taxon>Acetobacteraceae</taxon>
        <taxon>Sabulicella</taxon>
    </lineage>
</organism>
<accession>A0ABT3NPB7</accession>
<evidence type="ECO:0000313" key="2">
    <source>
        <dbReference type="EMBL" id="MCW8084012.1"/>
    </source>
</evidence>
<evidence type="ECO:0000313" key="3">
    <source>
        <dbReference type="Proteomes" id="UP001526430"/>
    </source>
</evidence>
<reference evidence="2 3" key="1">
    <citation type="submission" date="2022-10" db="EMBL/GenBank/DDBJ databases">
        <title>Roseococcus glaciei nov., sp. nov., isolated from glacier.</title>
        <authorList>
            <person name="Liu Q."/>
            <person name="Xin Y.-H."/>
        </authorList>
    </citation>
    <scope>NUCLEOTIDE SEQUENCE [LARGE SCALE GENOMIC DNA]</scope>
    <source>
        <strain evidence="2 3">MDT2-1-1</strain>
    </source>
</reference>
<dbReference type="InterPro" id="IPR005064">
    <property type="entry name" value="BUG"/>
</dbReference>
<dbReference type="EMBL" id="JAPFQI010000001">
    <property type="protein sequence ID" value="MCW8084012.1"/>
    <property type="molecule type" value="Genomic_DNA"/>
</dbReference>
<protein>
    <submittedName>
        <fullName evidence="2">Tripartite tricarboxylate transporter substrate-binding protein</fullName>
    </submittedName>
</protein>
<dbReference type="Pfam" id="PF03401">
    <property type="entry name" value="TctC"/>
    <property type="match status" value="1"/>
</dbReference>
<dbReference type="InterPro" id="IPR042100">
    <property type="entry name" value="Bug_dom1"/>
</dbReference>
<dbReference type="RefSeq" id="WP_301587617.1">
    <property type="nucleotide sequence ID" value="NZ_JAPFQI010000001.1"/>
</dbReference>
<proteinExistence type="inferred from homology"/>
<comment type="caution">
    <text evidence="2">The sequence shown here is derived from an EMBL/GenBank/DDBJ whole genome shotgun (WGS) entry which is preliminary data.</text>
</comment>
<name>A0ABT3NPB7_9PROT</name>
<dbReference type="PANTHER" id="PTHR42928">
    <property type="entry name" value="TRICARBOXYLATE-BINDING PROTEIN"/>
    <property type="match status" value="1"/>
</dbReference>
<comment type="similarity">
    <text evidence="1">Belongs to the UPF0065 (bug) family.</text>
</comment>
<evidence type="ECO:0000256" key="1">
    <source>
        <dbReference type="ARBA" id="ARBA00006987"/>
    </source>
</evidence>
<gene>
    <name evidence="2" type="ORF">OF850_00070</name>
</gene>
<dbReference type="Proteomes" id="UP001526430">
    <property type="component" value="Unassembled WGS sequence"/>
</dbReference>